<keyword evidence="3" id="KW-1185">Reference proteome</keyword>
<keyword evidence="1" id="KW-0732">Signal</keyword>
<dbReference type="AlphaFoldDB" id="A0A2C5YL50"/>
<name>A0A2C5YL50_9HYPO</name>
<organism evidence="2 3">
    <name type="scientific">Ophiocordyceps camponoti-rufipedis</name>
    <dbReference type="NCBI Taxonomy" id="2004952"/>
    <lineage>
        <taxon>Eukaryota</taxon>
        <taxon>Fungi</taxon>
        <taxon>Dikarya</taxon>
        <taxon>Ascomycota</taxon>
        <taxon>Pezizomycotina</taxon>
        <taxon>Sordariomycetes</taxon>
        <taxon>Hypocreomycetidae</taxon>
        <taxon>Hypocreales</taxon>
        <taxon>Ophiocordycipitaceae</taxon>
        <taxon>Ophiocordyceps</taxon>
    </lineage>
</organism>
<accession>A0A2C5YL50</accession>
<feature type="chain" id="PRO_5013061553" evidence="1">
    <location>
        <begin position="18"/>
        <end position="74"/>
    </location>
</feature>
<reference evidence="2 3" key="1">
    <citation type="submission" date="2017-06" db="EMBL/GenBank/DDBJ databases">
        <title>Ant-infecting Ophiocordyceps genomes reveal a high diversity of potential behavioral manipulation genes and a possible major role for enterotoxins.</title>
        <authorList>
            <person name="De Bekker C."/>
            <person name="Evans H.C."/>
            <person name="Brachmann A."/>
            <person name="Hughes D.P."/>
        </authorList>
    </citation>
    <scope>NUCLEOTIDE SEQUENCE [LARGE SCALE GENOMIC DNA]</scope>
    <source>
        <strain evidence="2 3">Map16</strain>
    </source>
</reference>
<protein>
    <submittedName>
        <fullName evidence="2">Uncharacterized protein</fullName>
    </submittedName>
</protein>
<dbReference type="EMBL" id="NJES01001021">
    <property type="protein sequence ID" value="PHH68220.1"/>
    <property type="molecule type" value="Genomic_DNA"/>
</dbReference>
<gene>
    <name evidence="2" type="ORF">CDD80_170</name>
</gene>
<feature type="signal peptide" evidence="1">
    <location>
        <begin position="1"/>
        <end position="17"/>
    </location>
</feature>
<evidence type="ECO:0000256" key="1">
    <source>
        <dbReference type="SAM" id="SignalP"/>
    </source>
</evidence>
<comment type="caution">
    <text evidence="2">The sequence shown here is derived from an EMBL/GenBank/DDBJ whole genome shotgun (WGS) entry which is preliminary data.</text>
</comment>
<evidence type="ECO:0000313" key="3">
    <source>
        <dbReference type="Proteomes" id="UP000226431"/>
    </source>
</evidence>
<evidence type="ECO:0000313" key="2">
    <source>
        <dbReference type="EMBL" id="PHH68220.1"/>
    </source>
</evidence>
<dbReference type="Proteomes" id="UP000226431">
    <property type="component" value="Unassembled WGS sequence"/>
</dbReference>
<proteinExistence type="predicted"/>
<dbReference type="OrthoDB" id="4920156at2759"/>
<sequence length="74" mass="8315">MRLLFLVPLLLASQTTAVPPILAEKAATKPLKYWPANGCTGDFSERCMGTLKFCETRDKIKCLAMREQPEDNEL</sequence>